<keyword evidence="6" id="KW-1185">Reference proteome</keyword>
<dbReference type="Gene3D" id="3.40.50.150">
    <property type="entry name" value="Vaccinia Virus protein VP39"/>
    <property type="match status" value="1"/>
</dbReference>
<keyword evidence="2" id="KW-0808">Transferase</keyword>
<dbReference type="PANTHER" id="PTHR43397:SF1">
    <property type="entry name" value="ERGOTHIONEINE BIOSYNTHESIS PROTEIN 1"/>
    <property type="match status" value="1"/>
</dbReference>
<dbReference type="Proteomes" id="UP000326532">
    <property type="component" value="Unassembled WGS sequence"/>
</dbReference>
<proteinExistence type="predicted"/>
<keyword evidence="1" id="KW-0489">Methyltransferase</keyword>
<feature type="compositionally biased region" description="Polar residues" evidence="3">
    <location>
        <begin position="359"/>
        <end position="378"/>
    </location>
</feature>
<dbReference type="SUPFAM" id="SSF53335">
    <property type="entry name" value="S-adenosyl-L-methionine-dependent methyltransferases"/>
    <property type="match status" value="1"/>
</dbReference>
<dbReference type="VEuPathDB" id="FungiDB:BDV34DRAFT_223216"/>
<organism evidence="5 6">
    <name type="scientific">Aspergillus parasiticus</name>
    <dbReference type="NCBI Taxonomy" id="5067"/>
    <lineage>
        <taxon>Eukaryota</taxon>
        <taxon>Fungi</taxon>
        <taxon>Dikarya</taxon>
        <taxon>Ascomycota</taxon>
        <taxon>Pezizomycotina</taxon>
        <taxon>Eurotiomycetes</taxon>
        <taxon>Eurotiomycetidae</taxon>
        <taxon>Eurotiales</taxon>
        <taxon>Aspergillaceae</taxon>
        <taxon>Aspergillus</taxon>
        <taxon>Aspergillus subgen. Circumdati</taxon>
    </lineage>
</organism>
<dbReference type="EMBL" id="ML734955">
    <property type="protein sequence ID" value="KAB8207653.1"/>
    <property type="molecule type" value="Genomic_DNA"/>
</dbReference>
<feature type="region of interest" description="Disordered" evidence="3">
    <location>
        <begin position="358"/>
        <end position="378"/>
    </location>
</feature>
<name>A0A5N6DSW5_ASPPA</name>
<protein>
    <recommendedName>
        <fullName evidence="4">Histidine-specific methyltransferase SAM-dependent domain-containing protein</fullName>
    </recommendedName>
</protein>
<gene>
    <name evidence="5" type="ORF">BDV34DRAFT_223216</name>
</gene>
<evidence type="ECO:0000313" key="5">
    <source>
        <dbReference type="EMBL" id="KAB8207653.1"/>
    </source>
</evidence>
<sequence>MTVTTATTTNMVSPSKGSGNIIDIGTGTTHDTVESQEKQVLQQRLLKQQDGKRWLPTALIWEDESAHRLWWEANTLDEFYSIRDEVNLLKRWEQDIARQVLDHSVLIDLGCGPSGINRPLDVTKVVPLLNELERNGEHVHYYTLDISRKALENVLAKLPTSYKVVKYTGLWGTFDNLRAWCGNIQEPKWFLTLGSISGNDEFQIAINELKKLVWRSYNDVNDCWHRMIRNGLVLSNKVLGHEWYRPEDWEVIGVCHRRSPTLTHRCVARAIRVVRCEPLDLHFAPGEEIVTNEWYKYSPNEMQKQFGGVGLSNIRQWKLPSGPVSNLLFFLSRPPYILGKGAMAQKTVATTARTDTRTFGPQASNIRPVNNGNGAAMT</sequence>
<feature type="domain" description="Histidine-specific methyltransferase SAM-dependent" evidence="4">
    <location>
        <begin position="48"/>
        <end position="211"/>
    </location>
</feature>
<dbReference type="AlphaFoldDB" id="A0A5N6DSW5"/>
<evidence type="ECO:0000256" key="2">
    <source>
        <dbReference type="ARBA" id="ARBA00022679"/>
    </source>
</evidence>
<dbReference type="InterPro" id="IPR051128">
    <property type="entry name" value="EgtD_Methyltrsf_superfamily"/>
</dbReference>
<dbReference type="InterPro" id="IPR019257">
    <property type="entry name" value="MeTrfase_dom"/>
</dbReference>
<reference evidence="5 6" key="1">
    <citation type="submission" date="2019-04" db="EMBL/GenBank/DDBJ databases">
        <title>Fungal friends and foes A comparative genomics study of 23 Aspergillus species from section Flavi.</title>
        <authorList>
            <consortium name="DOE Joint Genome Institute"/>
            <person name="Kjaerbolling I."/>
            <person name="Vesth T.C."/>
            <person name="Frisvad J.C."/>
            <person name="Nybo J.L."/>
            <person name="Theobald S."/>
            <person name="Kildgaard S."/>
            <person name="Petersen T.I."/>
            <person name="Kuo A."/>
            <person name="Sato A."/>
            <person name="Lyhne E.K."/>
            <person name="Kogle M.E."/>
            <person name="Wiebenga A."/>
            <person name="Kun R.S."/>
            <person name="Lubbers R.J."/>
            <person name="Makela M.R."/>
            <person name="Barry K."/>
            <person name="Chovatia M."/>
            <person name="Clum A."/>
            <person name="Daum C."/>
            <person name="Haridas S."/>
            <person name="He G."/>
            <person name="LaButti K."/>
            <person name="Lipzen A."/>
            <person name="Mondo S."/>
            <person name="Pangilinan J."/>
            <person name="Riley R."/>
            <person name="Salamov A."/>
            <person name="Simmons B.A."/>
            <person name="Magnuson J.K."/>
            <person name="Henrissat B."/>
            <person name="Mortensen U.H."/>
            <person name="Larsen T.O."/>
            <person name="De vries R.P."/>
            <person name="Grigoriev I.V."/>
            <person name="Machida M."/>
            <person name="Baker S.E."/>
            <person name="Andersen M.R."/>
        </authorList>
    </citation>
    <scope>NUCLEOTIDE SEQUENCE [LARGE SCALE GENOMIC DNA]</scope>
    <source>
        <strain evidence="5 6">CBS 117618</strain>
    </source>
</reference>
<dbReference type="InterPro" id="IPR029063">
    <property type="entry name" value="SAM-dependent_MTases_sf"/>
</dbReference>
<evidence type="ECO:0000256" key="3">
    <source>
        <dbReference type="SAM" id="MobiDB-lite"/>
    </source>
</evidence>
<dbReference type="GO" id="GO:0008168">
    <property type="term" value="F:methyltransferase activity"/>
    <property type="evidence" value="ECO:0007669"/>
    <property type="project" value="UniProtKB-KW"/>
</dbReference>
<feature type="region of interest" description="Disordered" evidence="3">
    <location>
        <begin position="1"/>
        <end position="21"/>
    </location>
</feature>
<dbReference type="Pfam" id="PF10017">
    <property type="entry name" value="Methyltransf_33"/>
    <property type="match status" value="1"/>
</dbReference>
<dbReference type="GO" id="GO:0032259">
    <property type="term" value="P:methylation"/>
    <property type="evidence" value="ECO:0007669"/>
    <property type="project" value="UniProtKB-KW"/>
</dbReference>
<evidence type="ECO:0000256" key="1">
    <source>
        <dbReference type="ARBA" id="ARBA00022603"/>
    </source>
</evidence>
<dbReference type="PANTHER" id="PTHR43397">
    <property type="entry name" value="ERGOTHIONEINE BIOSYNTHESIS PROTEIN 1"/>
    <property type="match status" value="1"/>
</dbReference>
<evidence type="ECO:0000259" key="4">
    <source>
        <dbReference type="Pfam" id="PF10017"/>
    </source>
</evidence>
<evidence type="ECO:0000313" key="6">
    <source>
        <dbReference type="Proteomes" id="UP000326532"/>
    </source>
</evidence>
<dbReference type="OMA" id="IWGDITR"/>
<accession>A0A5N6DSW5</accession>